<proteinExistence type="inferred from homology"/>
<protein>
    <recommendedName>
        <fullName evidence="13">Cytochrome P450 monooxygenase</fullName>
    </recommendedName>
</protein>
<evidence type="ECO:0000256" key="6">
    <source>
        <dbReference type="ARBA" id="ARBA00023004"/>
    </source>
</evidence>
<evidence type="ECO:0000256" key="8">
    <source>
        <dbReference type="PIRSR" id="PIRSR602403-1"/>
    </source>
</evidence>
<evidence type="ECO:0000256" key="10">
    <source>
        <dbReference type="SAM" id="Phobius"/>
    </source>
</evidence>
<comment type="cofactor">
    <cofactor evidence="1 8">
        <name>heme</name>
        <dbReference type="ChEBI" id="CHEBI:30413"/>
    </cofactor>
</comment>
<dbReference type="Proteomes" id="UP000308092">
    <property type="component" value="Unassembled WGS sequence"/>
</dbReference>
<keyword evidence="12" id="KW-1185">Reference proteome</keyword>
<reference evidence="11 12" key="1">
    <citation type="submission" date="2019-03" db="EMBL/GenBank/DDBJ databases">
        <title>The genome sequence of a newly discovered highly antifungal drug resistant Aspergillus species, Aspergillus tanneri NIH 1004.</title>
        <authorList>
            <person name="Mounaud S."/>
            <person name="Singh I."/>
            <person name="Joardar V."/>
            <person name="Pakala S."/>
            <person name="Pakala S."/>
            <person name="Venepally P."/>
            <person name="Hoover J."/>
            <person name="Nierman W."/>
            <person name="Chung J."/>
            <person name="Losada L."/>
        </authorList>
    </citation>
    <scope>NUCLEOTIDE SEQUENCE [LARGE SCALE GENOMIC DNA]</scope>
    <source>
        <strain evidence="11 12">NIH1004</strain>
    </source>
</reference>
<dbReference type="VEuPathDB" id="FungiDB:EYZ11_000557"/>
<dbReference type="InterPro" id="IPR001128">
    <property type="entry name" value="Cyt_P450"/>
</dbReference>
<dbReference type="CDD" id="cd11041">
    <property type="entry name" value="CYP503A1-like"/>
    <property type="match status" value="1"/>
</dbReference>
<evidence type="ECO:0008006" key="13">
    <source>
        <dbReference type="Google" id="ProtNLM"/>
    </source>
</evidence>
<dbReference type="SUPFAM" id="SSF48264">
    <property type="entry name" value="Cytochrome P450"/>
    <property type="match status" value="1"/>
</dbReference>
<dbReference type="GO" id="GO:0005506">
    <property type="term" value="F:iron ion binding"/>
    <property type="evidence" value="ECO:0007669"/>
    <property type="project" value="InterPro"/>
</dbReference>
<dbReference type="AlphaFoldDB" id="A0A4S3JWV1"/>
<dbReference type="PRINTS" id="PR00465">
    <property type="entry name" value="EP450IV"/>
</dbReference>
<name>A0A4S3JWV1_9EURO</name>
<keyword evidence="3 8" id="KW-0349">Heme</keyword>
<dbReference type="PROSITE" id="PS00086">
    <property type="entry name" value="CYTOCHROME_P450"/>
    <property type="match status" value="1"/>
</dbReference>
<keyword evidence="5 9" id="KW-0560">Oxidoreductase</keyword>
<comment type="caution">
    <text evidence="11">The sequence shown here is derived from an EMBL/GenBank/DDBJ whole genome shotgun (WGS) entry which is preliminary data.</text>
</comment>
<evidence type="ECO:0000256" key="5">
    <source>
        <dbReference type="ARBA" id="ARBA00023002"/>
    </source>
</evidence>
<feature type="binding site" description="axial binding residue" evidence="8">
    <location>
        <position position="462"/>
    </location>
    <ligand>
        <name>heme</name>
        <dbReference type="ChEBI" id="CHEBI:30413"/>
    </ligand>
    <ligandPart>
        <name>Fe</name>
        <dbReference type="ChEBI" id="CHEBI:18248"/>
    </ligandPart>
</feature>
<evidence type="ECO:0000256" key="2">
    <source>
        <dbReference type="ARBA" id="ARBA00010617"/>
    </source>
</evidence>
<sequence length="530" mass="60048">MQSDITLKLKLLYHSPSNDLSVYITILTVGALFAAVYFSPAYHKHSLPLVNSRKALEFTWTNTKKRFYKNAGHLCQIGFKKSSNAFRLVTDGGIQLILAPKYLTEIRTNPSLRFEPVVKNKFHSHIPGFEAFGYSSLTGPIFKDTIRKKMVRALGNIVDPMIQDANSVITNVLTDNPEWHQVCLADQILRIVGRLSSRVFVGEELSRCPEWLDNIINYIVGAADAADSLRLWPRVLRPIAAHFSPDVRRLRTRLQKTRDWINPLLERKRMRARTSIEPGEVPKASLGITDWFEERANGCEYDVASAQLNLAFVSISSISDMITQLIYDLCGREELVQNLRHEIVSVLSENGWGKATLYKLRLLDSVMKESQRLKPVVTGLQRYAEKEIVLSDGIIIPRGTFTIVSGHHMYDPEIYPNARSFDGYRFYNIREFGNQVGNQELWTQFASASDRHIGFGYGQHACPGRFFARNQIKIIMCHLLLHYDFRPVDGSHLTLSSIGFDDLKTIYAPSGYLRTASELTVLPSGSMMAG</sequence>
<keyword evidence="6 8" id="KW-0408">Iron</keyword>
<keyword evidence="7 9" id="KW-0503">Monooxygenase</keyword>
<dbReference type="Gene3D" id="1.10.630.10">
    <property type="entry name" value="Cytochrome P450"/>
    <property type="match status" value="1"/>
</dbReference>
<dbReference type="Pfam" id="PF00067">
    <property type="entry name" value="p450"/>
    <property type="match status" value="1"/>
</dbReference>
<evidence type="ECO:0000313" key="12">
    <source>
        <dbReference type="Proteomes" id="UP000308092"/>
    </source>
</evidence>
<evidence type="ECO:0000256" key="4">
    <source>
        <dbReference type="ARBA" id="ARBA00022723"/>
    </source>
</evidence>
<dbReference type="InterPro" id="IPR036396">
    <property type="entry name" value="Cyt_P450_sf"/>
</dbReference>
<evidence type="ECO:0000313" key="11">
    <source>
        <dbReference type="EMBL" id="THC99978.1"/>
    </source>
</evidence>
<dbReference type="GO" id="GO:0020037">
    <property type="term" value="F:heme binding"/>
    <property type="evidence" value="ECO:0007669"/>
    <property type="project" value="InterPro"/>
</dbReference>
<dbReference type="InterPro" id="IPR002403">
    <property type="entry name" value="Cyt_P450_E_grp-IV"/>
</dbReference>
<accession>A0A4S3JWV1</accession>
<dbReference type="GO" id="GO:0019748">
    <property type="term" value="P:secondary metabolic process"/>
    <property type="evidence" value="ECO:0007669"/>
    <property type="project" value="UniProtKB-ARBA"/>
</dbReference>
<keyword evidence="10" id="KW-1133">Transmembrane helix</keyword>
<feature type="transmembrane region" description="Helical" evidence="10">
    <location>
        <begin position="20"/>
        <end position="38"/>
    </location>
</feature>
<dbReference type="PANTHER" id="PTHR46206">
    <property type="entry name" value="CYTOCHROME P450"/>
    <property type="match status" value="1"/>
</dbReference>
<dbReference type="STRING" id="1220188.A0A4S3JWV1"/>
<keyword evidence="10" id="KW-0812">Transmembrane</keyword>
<evidence type="ECO:0000256" key="7">
    <source>
        <dbReference type="ARBA" id="ARBA00023033"/>
    </source>
</evidence>
<organism evidence="11 12">
    <name type="scientific">Aspergillus tanneri</name>
    <dbReference type="NCBI Taxonomy" id="1220188"/>
    <lineage>
        <taxon>Eukaryota</taxon>
        <taxon>Fungi</taxon>
        <taxon>Dikarya</taxon>
        <taxon>Ascomycota</taxon>
        <taxon>Pezizomycotina</taxon>
        <taxon>Eurotiomycetes</taxon>
        <taxon>Eurotiomycetidae</taxon>
        <taxon>Eurotiales</taxon>
        <taxon>Aspergillaceae</taxon>
        <taxon>Aspergillus</taxon>
        <taxon>Aspergillus subgen. Circumdati</taxon>
    </lineage>
</organism>
<dbReference type="GO" id="GO:0004497">
    <property type="term" value="F:monooxygenase activity"/>
    <property type="evidence" value="ECO:0007669"/>
    <property type="project" value="UniProtKB-KW"/>
</dbReference>
<keyword evidence="10" id="KW-0472">Membrane</keyword>
<comment type="similarity">
    <text evidence="2 9">Belongs to the cytochrome P450 family.</text>
</comment>
<dbReference type="InterPro" id="IPR017972">
    <property type="entry name" value="Cyt_P450_CS"/>
</dbReference>
<gene>
    <name evidence="11" type="ORF">EYZ11_000557</name>
</gene>
<evidence type="ECO:0000256" key="3">
    <source>
        <dbReference type="ARBA" id="ARBA00022617"/>
    </source>
</evidence>
<dbReference type="GO" id="GO:0016705">
    <property type="term" value="F:oxidoreductase activity, acting on paired donors, with incorporation or reduction of molecular oxygen"/>
    <property type="evidence" value="ECO:0007669"/>
    <property type="project" value="InterPro"/>
</dbReference>
<dbReference type="EMBL" id="SOSA01000008">
    <property type="protein sequence ID" value="THC99978.1"/>
    <property type="molecule type" value="Genomic_DNA"/>
</dbReference>
<keyword evidence="4 8" id="KW-0479">Metal-binding</keyword>
<dbReference type="PANTHER" id="PTHR46206:SF2">
    <property type="entry name" value="CYTOCHROME P450 MONOOXYGENASE AUSG-RELATED"/>
    <property type="match status" value="1"/>
</dbReference>
<evidence type="ECO:0000256" key="9">
    <source>
        <dbReference type="RuleBase" id="RU000461"/>
    </source>
</evidence>
<evidence type="ECO:0000256" key="1">
    <source>
        <dbReference type="ARBA" id="ARBA00001971"/>
    </source>
</evidence>